<dbReference type="GO" id="GO:0005886">
    <property type="term" value="C:plasma membrane"/>
    <property type="evidence" value="ECO:0007669"/>
    <property type="project" value="UniProtKB-SubCell"/>
</dbReference>
<dbReference type="InterPro" id="IPR050448">
    <property type="entry name" value="OpgB/LTA_synthase_biosynth"/>
</dbReference>
<proteinExistence type="predicted"/>
<keyword evidence="3" id="KW-1003">Cell membrane</keyword>
<dbReference type="RefSeq" id="WP_318589114.1">
    <property type="nucleotide sequence ID" value="NZ_JAVBVO010000003.1"/>
</dbReference>
<comment type="pathway">
    <text evidence="2">Cell wall biogenesis; lipoteichoic acid biosynthesis.</text>
</comment>
<keyword evidence="5 7" id="KW-1133">Transmembrane helix</keyword>
<dbReference type="PANTHER" id="PTHR47371">
    <property type="entry name" value="LIPOTEICHOIC ACID SYNTHASE"/>
    <property type="match status" value="1"/>
</dbReference>
<organism evidence="9 10">
    <name type="scientific">Carnobacterium maltaromaticum</name>
    <name type="common">Carnobacterium piscicola</name>
    <dbReference type="NCBI Taxonomy" id="2751"/>
    <lineage>
        <taxon>Bacteria</taxon>
        <taxon>Bacillati</taxon>
        <taxon>Bacillota</taxon>
        <taxon>Bacilli</taxon>
        <taxon>Lactobacillales</taxon>
        <taxon>Carnobacteriaceae</taxon>
        <taxon>Carnobacterium</taxon>
    </lineage>
</organism>
<reference evidence="9" key="1">
    <citation type="submission" date="2023-08" db="EMBL/GenBank/DDBJ databases">
        <title>Genomic characterization of piscicolin 126 produced by Carnobacterium maltaromaticum CM22 strain isolated from salmon (Salmo salar).</title>
        <authorList>
            <person name="Gonzalez-Gragera E."/>
            <person name="Garcia-Lopez J.D."/>
            <person name="Teso-Perez C."/>
            <person name="Gimenez-Hernandez I."/>
            <person name="Peralta-Sanchez J.M."/>
            <person name="Valdivia E."/>
            <person name="Montalban-Lopez M."/>
            <person name="Martin-Platero A.M."/>
            <person name="Banos A."/>
            <person name="Martinez-Bueno M."/>
        </authorList>
    </citation>
    <scope>NUCLEOTIDE SEQUENCE</scope>
    <source>
        <strain evidence="9">CM22</strain>
    </source>
</reference>
<dbReference type="EMBL" id="JAVBVO010000003">
    <property type="protein sequence ID" value="MDZ5758802.1"/>
    <property type="molecule type" value="Genomic_DNA"/>
</dbReference>
<keyword evidence="4 7" id="KW-0812">Transmembrane</keyword>
<evidence type="ECO:0000256" key="1">
    <source>
        <dbReference type="ARBA" id="ARBA00004651"/>
    </source>
</evidence>
<sequence>MRKRTSLTEKITNKKYFLYFFGVISFLFVQALILNFILQYFQLHSSFNDTIQYALDKSSLYLFSTLLIFNFLLFLYALIGRLDLTFILGMLIFTGFGYANSIKMASRFEPIYPEEIAMITKFNLLLEFTSEIPIWSVLSIVLILSVLILLVFYIVKKLMKFNLHYLDKKILFTRLVALVTTGFLLFGMYRFNQEGNVFKKLIDDKTHWYSESQLANYDANGVVLGFLYNFPSEAMKIPENYSAETMKKIHEKYKSEADKINSNRQNKNLEDINLIYIMNESFSDPEMLDGISIDKDPIPATREIMGKYSSGYSYSTNYGGGTSNIEFEALTSLSINNLTPQTTTPYQMLNFSDDFPNITTNLFGKNHLNTAIHPYSAYMYKRSTVYPKFGFNHFINLDNINNIWGKGKSEFASDESTYLEALEIMEASDNKDFIHIVTMQNHGGWDKERYENGYTVSGLEGKYKEQAEEYVQGIAYSDEAIQKFLTELDTQPEKTMVVFWGDHLPGLYPNEIVENNKKRNIRETPLFIYTNFETERKDLGTISPIFFANNILEISNTKVSPFYALMTRLEEEIKVYERSNIIDSNDKEITDEQLSVRQKELLDDFYAVQYDIISGKNYFNNF</sequence>
<evidence type="ECO:0000256" key="4">
    <source>
        <dbReference type="ARBA" id="ARBA00022692"/>
    </source>
</evidence>
<feature type="domain" description="Sulfatase N-terminal" evidence="8">
    <location>
        <begin position="273"/>
        <end position="554"/>
    </location>
</feature>
<evidence type="ECO:0000256" key="7">
    <source>
        <dbReference type="SAM" id="Phobius"/>
    </source>
</evidence>
<comment type="subcellular location">
    <subcellularLocation>
        <location evidence="1">Cell membrane</location>
        <topology evidence="1">Multi-pass membrane protein</topology>
    </subcellularLocation>
</comment>
<dbReference type="InterPro" id="IPR017850">
    <property type="entry name" value="Alkaline_phosphatase_core_sf"/>
</dbReference>
<evidence type="ECO:0000313" key="9">
    <source>
        <dbReference type="EMBL" id="MDZ5758802.1"/>
    </source>
</evidence>
<evidence type="ECO:0000256" key="3">
    <source>
        <dbReference type="ARBA" id="ARBA00022475"/>
    </source>
</evidence>
<dbReference type="Gene3D" id="3.40.720.10">
    <property type="entry name" value="Alkaline Phosphatase, subunit A"/>
    <property type="match status" value="1"/>
</dbReference>
<dbReference type="Proteomes" id="UP001290462">
    <property type="component" value="Unassembled WGS sequence"/>
</dbReference>
<dbReference type="InterPro" id="IPR000917">
    <property type="entry name" value="Sulfatase_N"/>
</dbReference>
<evidence type="ECO:0000256" key="5">
    <source>
        <dbReference type="ARBA" id="ARBA00022989"/>
    </source>
</evidence>
<dbReference type="CDD" id="cd16015">
    <property type="entry name" value="LTA_synthase"/>
    <property type="match status" value="1"/>
</dbReference>
<feature type="transmembrane region" description="Helical" evidence="7">
    <location>
        <begin position="58"/>
        <end position="77"/>
    </location>
</feature>
<protein>
    <submittedName>
        <fullName evidence="9">LTA synthase family protein</fullName>
    </submittedName>
</protein>
<dbReference type="AlphaFoldDB" id="A0AAW9K549"/>
<feature type="transmembrane region" description="Helical" evidence="7">
    <location>
        <begin position="132"/>
        <end position="155"/>
    </location>
</feature>
<evidence type="ECO:0000256" key="2">
    <source>
        <dbReference type="ARBA" id="ARBA00004936"/>
    </source>
</evidence>
<feature type="transmembrane region" description="Helical" evidence="7">
    <location>
        <begin position="16"/>
        <end position="38"/>
    </location>
</feature>
<dbReference type="SUPFAM" id="SSF53649">
    <property type="entry name" value="Alkaline phosphatase-like"/>
    <property type="match status" value="1"/>
</dbReference>
<keyword evidence="6 7" id="KW-0472">Membrane</keyword>
<feature type="transmembrane region" description="Helical" evidence="7">
    <location>
        <begin position="171"/>
        <end position="191"/>
    </location>
</feature>
<gene>
    <name evidence="9" type="ORF">RAK27_09070</name>
</gene>
<feature type="transmembrane region" description="Helical" evidence="7">
    <location>
        <begin position="84"/>
        <end position="102"/>
    </location>
</feature>
<accession>A0AAW9K549</accession>
<name>A0AAW9K549_CARML</name>
<dbReference type="Pfam" id="PF00884">
    <property type="entry name" value="Sulfatase"/>
    <property type="match status" value="1"/>
</dbReference>
<evidence type="ECO:0000256" key="6">
    <source>
        <dbReference type="ARBA" id="ARBA00023136"/>
    </source>
</evidence>
<evidence type="ECO:0000259" key="8">
    <source>
        <dbReference type="Pfam" id="PF00884"/>
    </source>
</evidence>
<comment type="caution">
    <text evidence="9">The sequence shown here is derived from an EMBL/GenBank/DDBJ whole genome shotgun (WGS) entry which is preliminary data.</text>
</comment>
<dbReference type="PANTHER" id="PTHR47371:SF3">
    <property type="entry name" value="PHOSPHOGLYCEROL TRANSFERASE I"/>
    <property type="match status" value="1"/>
</dbReference>
<evidence type="ECO:0000313" key="10">
    <source>
        <dbReference type="Proteomes" id="UP001290462"/>
    </source>
</evidence>